<evidence type="ECO:0000256" key="1">
    <source>
        <dbReference type="SAM" id="MobiDB-lite"/>
    </source>
</evidence>
<reference evidence="2 3" key="1">
    <citation type="journal article" date="2019" name="Int. J. Syst. Evol. Microbiol.">
        <title>The Global Catalogue of Microorganisms (GCM) 10K type strain sequencing project: providing services to taxonomists for standard genome sequencing and annotation.</title>
        <authorList>
            <consortium name="The Broad Institute Genomics Platform"/>
            <consortium name="The Broad Institute Genome Sequencing Center for Infectious Disease"/>
            <person name="Wu L."/>
            <person name="Ma J."/>
        </authorList>
    </citation>
    <scope>NUCLEOTIDE SEQUENCE [LARGE SCALE GENOMIC DNA]</scope>
    <source>
        <strain evidence="2 3">JCM 15309</strain>
    </source>
</reference>
<proteinExistence type="predicted"/>
<evidence type="ECO:0000313" key="3">
    <source>
        <dbReference type="Proteomes" id="UP001500571"/>
    </source>
</evidence>
<accession>A0ABN2RW08</accession>
<comment type="caution">
    <text evidence="2">The sequence shown here is derived from an EMBL/GenBank/DDBJ whole genome shotgun (WGS) entry which is preliminary data.</text>
</comment>
<evidence type="ECO:0000313" key="2">
    <source>
        <dbReference type="EMBL" id="GAA1975928.1"/>
    </source>
</evidence>
<gene>
    <name evidence="2" type="ORF">GCM10009798_41480</name>
</gene>
<dbReference type="EMBL" id="BAAAPB010000006">
    <property type="protein sequence ID" value="GAA1975928.1"/>
    <property type="molecule type" value="Genomic_DNA"/>
</dbReference>
<feature type="region of interest" description="Disordered" evidence="1">
    <location>
        <begin position="1"/>
        <end position="20"/>
    </location>
</feature>
<protein>
    <recommendedName>
        <fullName evidence="4">NERD domain-containing protein</fullName>
    </recommendedName>
</protein>
<dbReference type="RefSeq" id="WP_344048237.1">
    <property type="nucleotide sequence ID" value="NZ_BAAAPB010000006.1"/>
</dbReference>
<keyword evidence="3" id="KW-1185">Reference proteome</keyword>
<name>A0ABN2RW08_9ACTN</name>
<organism evidence="2 3">
    <name type="scientific">Nocardioides panacihumi</name>
    <dbReference type="NCBI Taxonomy" id="400774"/>
    <lineage>
        <taxon>Bacteria</taxon>
        <taxon>Bacillati</taxon>
        <taxon>Actinomycetota</taxon>
        <taxon>Actinomycetes</taxon>
        <taxon>Propionibacteriales</taxon>
        <taxon>Nocardioidaceae</taxon>
        <taxon>Nocardioides</taxon>
    </lineage>
</organism>
<sequence>MPNDSTEWPTRALVRPRTSGEGATSAILGALPRSEWTVFDSVRLAGRRTPLQVAVGPQGVFVVESRRRPWVSARDELRPGGVRQDVVVAATRAAAAVTELTGLVEPKHVTAVVCFVGREVEPVVAGDVVICSTRNLLAILTTGTAVLGADRLQLVTLDLDTSLGTSHRTAPRRR</sequence>
<evidence type="ECO:0008006" key="4">
    <source>
        <dbReference type="Google" id="ProtNLM"/>
    </source>
</evidence>
<dbReference type="Proteomes" id="UP001500571">
    <property type="component" value="Unassembled WGS sequence"/>
</dbReference>